<dbReference type="AlphaFoldDB" id="A0ABD6C083"/>
<keyword evidence="3" id="KW-1185">Reference proteome</keyword>
<sequence length="141" mass="15199">MSQKIKRAVLSMLLVSFVATGMGLGVGSAVADTTTNCEEVNVDDYDNVVENFDDCESNEMSGYTSMLDNLFEVAHTTLQYAGFVTVFAGATLWFTARRSSDRAQTGVWLLIGGLAMIVFYFGFTAFVSLLKWVAEGGSGSS</sequence>
<feature type="transmembrane region" description="Helical" evidence="1">
    <location>
        <begin position="107"/>
        <end position="134"/>
    </location>
</feature>
<accession>A0ABD6C083</accession>
<reference evidence="2 3" key="1">
    <citation type="journal article" date="2019" name="Int. J. Syst. Evol. Microbiol.">
        <title>The Global Catalogue of Microorganisms (GCM) 10K type strain sequencing project: providing services to taxonomists for standard genome sequencing and annotation.</title>
        <authorList>
            <consortium name="The Broad Institute Genomics Platform"/>
            <consortium name="The Broad Institute Genome Sequencing Center for Infectious Disease"/>
            <person name="Wu L."/>
            <person name="Ma J."/>
        </authorList>
    </citation>
    <scope>NUCLEOTIDE SEQUENCE [LARGE SCALE GENOMIC DNA]</scope>
    <source>
        <strain evidence="2 3">CGMCC 1.12689</strain>
    </source>
</reference>
<dbReference type="RefSeq" id="WP_256397246.1">
    <property type="nucleotide sequence ID" value="NZ_JANHDL010000004.1"/>
</dbReference>
<evidence type="ECO:0008006" key="4">
    <source>
        <dbReference type="Google" id="ProtNLM"/>
    </source>
</evidence>
<dbReference type="EMBL" id="JBHUDB010000002">
    <property type="protein sequence ID" value="MFD1570272.1"/>
    <property type="molecule type" value="Genomic_DNA"/>
</dbReference>
<name>A0ABD6C083_9EURY</name>
<gene>
    <name evidence="2" type="ORF">ACFR9T_06675</name>
</gene>
<evidence type="ECO:0000313" key="2">
    <source>
        <dbReference type="EMBL" id="MFD1570272.1"/>
    </source>
</evidence>
<keyword evidence="1" id="KW-0812">Transmembrane</keyword>
<keyword evidence="1" id="KW-1133">Transmembrane helix</keyword>
<protein>
    <recommendedName>
        <fullName evidence="4">DUF4064 domain-containing protein</fullName>
    </recommendedName>
</protein>
<evidence type="ECO:0000313" key="3">
    <source>
        <dbReference type="Proteomes" id="UP001597185"/>
    </source>
</evidence>
<feature type="transmembrane region" description="Helical" evidence="1">
    <location>
        <begin position="77"/>
        <end position="95"/>
    </location>
</feature>
<keyword evidence="1" id="KW-0472">Membrane</keyword>
<proteinExistence type="predicted"/>
<comment type="caution">
    <text evidence="2">The sequence shown here is derived from an EMBL/GenBank/DDBJ whole genome shotgun (WGS) entry which is preliminary data.</text>
</comment>
<evidence type="ECO:0000256" key="1">
    <source>
        <dbReference type="SAM" id="Phobius"/>
    </source>
</evidence>
<organism evidence="2 3">
    <name type="scientific">Halorubrum laminariae</name>
    <dbReference type="NCBI Taxonomy" id="1433523"/>
    <lineage>
        <taxon>Archaea</taxon>
        <taxon>Methanobacteriati</taxon>
        <taxon>Methanobacteriota</taxon>
        <taxon>Stenosarchaea group</taxon>
        <taxon>Halobacteria</taxon>
        <taxon>Halobacteriales</taxon>
        <taxon>Haloferacaceae</taxon>
        <taxon>Halorubrum</taxon>
    </lineage>
</organism>
<dbReference type="Proteomes" id="UP001597185">
    <property type="component" value="Unassembled WGS sequence"/>
</dbReference>